<keyword evidence="2" id="KW-0812">Transmembrane</keyword>
<name>A0ABS4PMF7_9PSEU</name>
<dbReference type="Proteomes" id="UP000741013">
    <property type="component" value="Unassembled WGS sequence"/>
</dbReference>
<accession>A0ABS4PMF7</accession>
<organism evidence="3 4">
    <name type="scientific">Amycolatopsis magusensis</name>
    <dbReference type="NCBI Taxonomy" id="882444"/>
    <lineage>
        <taxon>Bacteria</taxon>
        <taxon>Bacillati</taxon>
        <taxon>Actinomycetota</taxon>
        <taxon>Actinomycetes</taxon>
        <taxon>Pseudonocardiales</taxon>
        <taxon>Pseudonocardiaceae</taxon>
        <taxon>Amycolatopsis</taxon>
    </lineage>
</organism>
<gene>
    <name evidence="3" type="ORF">JOM49_002130</name>
</gene>
<keyword evidence="4" id="KW-1185">Reference proteome</keyword>
<evidence type="ECO:0000313" key="3">
    <source>
        <dbReference type="EMBL" id="MBP2180604.1"/>
    </source>
</evidence>
<evidence type="ECO:0000313" key="4">
    <source>
        <dbReference type="Proteomes" id="UP000741013"/>
    </source>
</evidence>
<protein>
    <recommendedName>
        <fullName evidence="5">PEP-CTERM protein-sorting domain-containing protein</fullName>
    </recommendedName>
</protein>
<reference evidence="3 4" key="1">
    <citation type="submission" date="2021-03" db="EMBL/GenBank/DDBJ databases">
        <title>Sequencing the genomes of 1000 actinobacteria strains.</title>
        <authorList>
            <person name="Klenk H.-P."/>
        </authorList>
    </citation>
    <scope>NUCLEOTIDE SEQUENCE [LARGE SCALE GENOMIC DNA]</scope>
    <source>
        <strain evidence="3 4">DSM 45510</strain>
    </source>
</reference>
<keyword evidence="2" id="KW-0472">Membrane</keyword>
<keyword evidence="2" id="KW-1133">Transmembrane helix</keyword>
<dbReference type="RefSeq" id="WP_372443990.1">
    <property type="nucleotide sequence ID" value="NZ_JAGGMS010000001.1"/>
</dbReference>
<feature type="region of interest" description="Disordered" evidence="1">
    <location>
        <begin position="57"/>
        <end position="79"/>
    </location>
</feature>
<feature type="transmembrane region" description="Helical" evidence="2">
    <location>
        <begin position="26"/>
        <end position="49"/>
    </location>
</feature>
<sequence>MTGLLFGALGMANAAAARPEPEAMTFGVLGPVGLVAVVFGVLGMAAGVLRQRKKARAAAEQAEAAPVEPPALTPTRSPH</sequence>
<evidence type="ECO:0008006" key="5">
    <source>
        <dbReference type="Google" id="ProtNLM"/>
    </source>
</evidence>
<dbReference type="EMBL" id="JAGGMS010000001">
    <property type="protein sequence ID" value="MBP2180604.1"/>
    <property type="molecule type" value="Genomic_DNA"/>
</dbReference>
<evidence type="ECO:0000256" key="1">
    <source>
        <dbReference type="SAM" id="MobiDB-lite"/>
    </source>
</evidence>
<proteinExistence type="predicted"/>
<comment type="caution">
    <text evidence="3">The sequence shown here is derived from an EMBL/GenBank/DDBJ whole genome shotgun (WGS) entry which is preliminary data.</text>
</comment>
<evidence type="ECO:0000256" key="2">
    <source>
        <dbReference type="SAM" id="Phobius"/>
    </source>
</evidence>